<sequence>MRTTRSMSNRCETGVDPPPRRITSKISPCDINLEFAQDIEDKHLKLLKTTCGSSVGWLVSLNLNGCQNISDSGIEDITSICPRLERFTIKYGHISSFFHLYKYECDPAFIQDLI</sequence>
<dbReference type="InterPro" id="IPR032675">
    <property type="entry name" value="LRR_dom_sf"/>
</dbReference>
<keyword evidence="2" id="KW-1185">Reference proteome</keyword>
<dbReference type="EMBL" id="BAABME010008652">
    <property type="protein sequence ID" value="GAA0173544.1"/>
    <property type="molecule type" value="Genomic_DNA"/>
</dbReference>
<evidence type="ECO:0000313" key="1">
    <source>
        <dbReference type="EMBL" id="GAA0173544.1"/>
    </source>
</evidence>
<name>A0AAV3RCK0_LITER</name>
<dbReference type="SUPFAM" id="SSF52047">
    <property type="entry name" value="RNI-like"/>
    <property type="match status" value="1"/>
</dbReference>
<dbReference type="Gene3D" id="3.80.10.10">
    <property type="entry name" value="Ribonuclease Inhibitor"/>
    <property type="match status" value="1"/>
</dbReference>
<dbReference type="AlphaFoldDB" id="A0AAV3RCK0"/>
<comment type="caution">
    <text evidence="1">The sequence shown here is derived from an EMBL/GenBank/DDBJ whole genome shotgun (WGS) entry which is preliminary data.</text>
</comment>
<reference evidence="1 2" key="1">
    <citation type="submission" date="2024-01" db="EMBL/GenBank/DDBJ databases">
        <title>The complete chloroplast genome sequence of Lithospermum erythrorhizon: insights into the phylogenetic relationship among Boraginaceae species and the maternal lineages of purple gromwells.</title>
        <authorList>
            <person name="Okada T."/>
            <person name="Watanabe K."/>
        </authorList>
    </citation>
    <scope>NUCLEOTIDE SEQUENCE [LARGE SCALE GENOMIC DNA]</scope>
</reference>
<dbReference type="Proteomes" id="UP001454036">
    <property type="component" value="Unassembled WGS sequence"/>
</dbReference>
<accession>A0AAV3RCK0</accession>
<organism evidence="1 2">
    <name type="scientific">Lithospermum erythrorhizon</name>
    <name type="common">Purple gromwell</name>
    <name type="synonym">Lithospermum officinale var. erythrorhizon</name>
    <dbReference type="NCBI Taxonomy" id="34254"/>
    <lineage>
        <taxon>Eukaryota</taxon>
        <taxon>Viridiplantae</taxon>
        <taxon>Streptophyta</taxon>
        <taxon>Embryophyta</taxon>
        <taxon>Tracheophyta</taxon>
        <taxon>Spermatophyta</taxon>
        <taxon>Magnoliopsida</taxon>
        <taxon>eudicotyledons</taxon>
        <taxon>Gunneridae</taxon>
        <taxon>Pentapetalae</taxon>
        <taxon>asterids</taxon>
        <taxon>lamiids</taxon>
        <taxon>Boraginales</taxon>
        <taxon>Boraginaceae</taxon>
        <taxon>Boraginoideae</taxon>
        <taxon>Lithospermeae</taxon>
        <taxon>Lithospermum</taxon>
    </lineage>
</organism>
<proteinExistence type="predicted"/>
<gene>
    <name evidence="1" type="ORF">LIER_27136</name>
</gene>
<evidence type="ECO:0000313" key="2">
    <source>
        <dbReference type="Proteomes" id="UP001454036"/>
    </source>
</evidence>
<protein>
    <submittedName>
        <fullName evidence="1">Uncharacterized protein</fullName>
    </submittedName>
</protein>